<gene>
    <name evidence="1" type="ORF">SNEC2469_LOCUS29464</name>
</gene>
<protein>
    <recommendedName>
        <fullName evidence="3">Reverse transcriptase domain-containing protein</fullName>
    </recommendedName>
</protein>
<evidence type="ECO:0000313" key="1">
    <source>
        <dbReference type="EMBL" id="CAE7888795.1"/>
    </source>
</evidence>
<organism evidence="1 2">
    <name type="scientific">Symbiodinium necroappetens</name>
    <dbReference type="NCBI Taxonomy" id="1628268"/>
    <lineage>
        <taxon>Eukaryota</taxon>
        <taxon>Sar</taxon>
        <taxon>Alveolata</taxon>
        <taxon>Dinophyceae</taxon>
        <taxon>Suessiales</taxon>
        <taxon>Symbiodiniaceae</taxon>
        <taxon>Symbiodinium</taxon>
    </lineage>
</organism>
<dbReference type="AlphaFoldDB" id="A0A813B2F9"/>
<comment type="caution">
    <text evidence="1">The sequence shown here is derived from an EMBL/GenBank/DDBJ whole genome shotgun (WGS) entry which is preliminary data.</text>
</comment>
<dbReference type="OrthoDB" id="406389at2759"/>
<name>A0A813B2F9_9DINO</name>
<keyword evidence="2" id="KW-1185">Reference proteome</keyword>
<reference evidence="1" key="1">
    <citation type="submission" date="2021-02" db="EMBL/GenBank/DDBJ databases">
        <authorList>
            <person name="Dougan E. K."/>
            <person name="Rhodes N."/>
            <person name="Thang M."/>
            <person name="Chan C."/>
        </authorList>
    </citation>
    <scope>NUCLEOTIDE SEQUENCE</scope>
</reference>
<sequence length="189" mass="20924">MIAILIDLETFYDCVDLQLLADRLCEAQFPPVVGALALQAYAGERHIVSEDVLSEGIKPQKGIPAGCPLAITMARVFLAPILREASTCEGLAGLDTWVDDIGVDCALGRLRRVTHQKARVGKGKRRPRAYHRAVCADRVSDPWATVVMQQVQEWFTALSRWGPEQVSGGRYRESWNGTGLSQELCTTWK</sequence>
<proteinExistence type="predicted"/>
<dbReference type="EMBL" id="CAJNJA010066357">
    <property type="protein sequence ID" value="CAE7888795.1"/>
    <property type="molecule type" value="Genomic_DNA"/>
</dbReference>
<evidence type="ECO:0008006" key="3">
    <source>
        <dbReference type="Google" id="ProtNLM"/>
    </source>
</evidence>
<evidence type="ECO:0000313" key="2">
    <source>
        <dbReference type="Proteomes" id="UP000601435"/>
    </source>
</evidence>
<accession>A0A813B2F9</accession>
<dbReference type="Proteomes" id="UP000601435">
    <property type="component" value="Unassembled WGS sequence"/>
</dbReference>